<dbReference type="EMBL" id="JBHLUX010000094">
    <property type="protein sequence ID" value="MFC0473435.1"/>
    <property type="molecule type" value="Genomic_DNA"/>
</dbReference>
<dbReference type="SUPFAM" id="SSF56281">
    <property type="entry name" value="Metallo-hydrolase/oxidoreductase"/>
    <property type="match status" value="1"/>
</dbReference>
<dbReference type="InterPro" id="IPR052159">
    <property type="entry name" value="Competence_DNA_uptake"/>
</dbReference>
<dbReference type="InterPro" id="IPR025405">
    <property type="entry name" value="DUF4131"/>
</dbReference>
<dbReference type="SMART" id="SM00849">
    <property type="entry name" value="Lactamase_B"/>
    <property type="match status" value="1"/>
</dbReference>
<evidence type="ECO:0000256" key="2">
    <source>
        <dbReference type="ARBA" id="ARBA00022475"/>
    </source>
</evidence>
<reference evidence="8 9" key="1">
    <citation type="submission" date="2024-09" db="EMBL/GenBank/DDBJ databases">
        <authorList>
            <person name="Sun Q."/>
            <person name="Mori K."/>
        </authorList>
    </citation>
    <scope>NUCLEOTIDE SEQUENCE [LARGE SCALE GENOMIC DNA]</scope>
    <source>
        <strain evidence="8 9">NCAIM B.02610</strain>
    </source>
</reference>
<comment type="caution">
    <text evidence="8">The sequence shown here is derived from an EMBL/GenBank/DDBJ whole genome shotgun (WGS) entry which is preliminary data.</text>
</comment>
<dbReference type="NCBIfam" id="TIGR00360">
    <property type="entry name" value="ComEC_N-term"/>
    <property type="match status" value="1"/>
</dbReference>
<dbReference type="CDD" id="cd07731">
    <property type="entry name" value="ComA-like_MBL-fold"/>
    <property type="match status" value="1"/>
</dbReference>
<evidence type="ECO:0000259" key="7">
    <source>
        <dbReference type="SMART" id="SM00849"/>
    </source>
</evidence>
<feature type="domain" description="Metallo-beta-lactamase" evidence="7">
    <location>
        <begin position="504"/>
        <end position="714"/>
    </location>
</feature>
<dbReference type="InterPro" id="IPR004477">
    <property type="entry name" value="ComEC_N"/>
</dbReference>
<evidence type="ECO:0000313" key="9">
    <source>
        <dbReference type="Proteomes" id="UP001589838"/>
    </source>
</evidence>
<feature type="transmembrane region" description="Helical" evidence="6">
    <location>
        <begin position="470"/>
        <end position="491"/>
    </location>
</feature>
<protein>
    <submittedName>
        <fullName evidence="8">DNA internalization-related competence protein ComEC/Rec2</fullName>
    </submittedName>
</protein>
<organism evidence="8 9">
    <name type="scientific">Halalkalibacter kiskunsagensis</name>
    <dbReference type="NCBI Taxonomy" id="1548599"/>
    <lineage>
        <taxon>Bacteria</taxon>
        <taxon>Bacillati</taxon>
        <taxon>Bacillota</taxon>
        <taxon>Bacilli</taxon>
        <taxon>Bacillales</taxon>
        <taxon>Bacillaceae</taxon>
        <taxon>Halalkalibacter</taxon>
    </lineage>
</organism>
<dbReference type="RefSeq" id="WP_335961911.1">
    <property type="nucleotide sequence ID" value="NZ_JAXBLX010000022.1"/>
</dbReference>
<gene>
    <name evidence="8" type="ORF">ACFFHM_23735</name>
</gene>
<dbReference type="NCBIfam" id="TIGR00361">
    <property type="entry name" value="ComEC_Rec2"/>
    <property type="match status" value="1"/>
</dbReference>
<evidence type="ECO:0000256" key="4">
    <source>
        <dbReference type="ARBA" id="ARBA00022989"/>
    </source>
</evidence>
<dbReference type="Gene3D" id="3.60.15.10">
    <property type="entry name" value="Ribonuclease Z/Hydroxyacylglutathione hydrolase-like"/>
    <property type="match status" value="1"/>
</dbReference>
<keyword evidence="4 6" id="KW-1133">Transmembrane helix</keyword>
<feature type="transmembrane region" description="Helical" evidence="6">
    <location>
        <begin position="325"/>
        <end position="341"/>
    </location>
</feature>
<comment type="subcellular location">
    <subcellularLocation>
        <location evidence="1">Cell membrane</location>
        <topology evidence="1">Multi-pass membrane protein</topology>
    </subcellularLocation>
</comment>
<feature type="transmembrane region" description="Helical" evidence="6">
    <location>
        <begin position="347"/>
        <end position="367"/>
    </location>
</feature>
<dbReference type="InterPro" id="IPR001279">
    <property type="entry name" value="Metallo-B-lactamas"/>
</dbReference>
<proteinExistence type="predicted"/>
<keyword evidence="5 6" id="KW-0472">Membrane</keyword>
<dbReference type="Proteomes" id="UP001589838">
    <property type="component" value="Unassembled WGS sequence"/>
</dbReference>
<dbReference type="Pfam" id="PF03772">
    <property type="entry name" value="Competence"/>
    <property type="match status" value="1"/>
</dbReference>
<dbReference type="InterPro" id="IPR036866">
    <property type="entry name" value="RibonucZ/Hydroxyglut_hydro"/>
</dbReference>
<feature type="transmembrane region" description="Helical" evidence="6">
    <location>
        <begin position="224"/>
        <end position="247"/>
    </location>
</feature>
<dbReference type="PANTHER" id="PTHR30619">
    <property type="entry name" value="DNA INTERNALIZATION/COMPETENCE PROTEIN COMEC/REC2"/>
    <property type="match status" value="1"/>
</dbReference>
<feature type="transmembrane region" description="Helical" evidence="6">
    <location>
        <begin position="379"/>
        <end position="406"/>
    </location>
</feature>
<name>A0ABV6KK52_9BACI</name>
<dbReference type="InterPro" id="IPR035681">
    <property type="entry name" value="ComA-like_MBL"/>
</dbReference>
<keyword evidence="3 6" id="KW-0812">Transmembrane</keyword>
<evidence type="ECO:0000256" key="1">
    <source>
        <dbReference type="ARBA" id="ARBA00004651"/>
    </source>
</evidence>
<evidence type="ECO:0000256" key="3">
    <source>
        <dbReference type="ARBA" id="ARBA00022692"/>
    </source>
</evidence>
<feature type="transmembrane region" description="Helical" evidence="6">
    <location>
        <begin position="259"/>
        <end position="277"/>
    </location>
</feature>
<sequence length="764" mass="87016">MAATLGLLLSLRGPSLPYFFVLSVFVLFCLFHRRLFRERLLIVTFTFLLYYLVGFFAGDQLRTVYQSGDQTIYGTIKTIPIVDGDSLSFRLTSVSKETLQVHGYIYTEMDQHFVKTLSPGDLCKISGTLTAPLPPTNFEQFNYKRYLQEQGIFWILRPSRDEIQCIEPQTQNFYTQIQRWRHKQLQRIEREVSPEFNGIMSALLFGERALVDGDLLEAYQRLGVIHLLAVSGLHVGMIVGAVFYLFIRIGITRERAMEVLLLCLPIYIIVAGAAPSVVRASLMAMVVLICLRIRTRIPPLLGIVAVYLTYLLIQPYAIFQLGFQLSFLVSFGLIVSAATLQTRYTHVTAQLIAVTVISQVLSTPILLRQMYEFSWLSIPLNIIYIPFITLIVLPLTFVSFFLFLFMPVMYNYPLLLLEYLVPSVHTLLFHYAQMNQTSFVVGKPSLVLVYGFYGGIMYGLSKWEEGMKNWWIRPVVILAFLLVIQLLTPYFDSRAKVTMIDVGQGDSFLIELPYRRAVYLIDTGGTISFFNEEWRERRRVFDVGADIVVPALKSRGIRQVDRLILTHGHLDHIGGAQELGQSLRIQEVIYSKGPVEGENERQLLRVLSKRGAGIHFLQEGMRWKEGASEFTVLSPVGTEADLNARSIVLYVILEKVSFLFTGDLEEEGERRIVSTYPNIEVDVLKAGHHGSRTSTTEPFLTQLKPKIVLISAGRNNRFGHPHEEVTKRLEEQNIPVWRSDLDGAVQIIIKEGKVDIRKAMDTIE</sequence>
<dbReference type="PANTHER" id="PTHR30619:SF1">
    <property type="entry name" value="RECOMBINATION PROTEIN 2"/>
    <property type="match status" value="1"/>
</dbReference>
<dbReference type="Pfam" id="PF13567">
    <property type="entry name" value="DUF4131"/>
    <property type="match status" value="1"/>
</dbReference>
<dbReference type="InterPro" id="IPR004797">
    <property type="entry name" value="Competence_ComEC/Rec2"/>
</dbReference>
<feature type="transmembrane region" description="Helical" evidence="6">
    <location>
        <begin position="15"/>
        <end position="33"/>
    </location>
</feature>
<feature type="transmembrane region" description="Helical" evidence="6">
    <location>
        <begin position="439"/>
        <end position="458"/>
    </location>
</feature>
<evidence type="ECO:0000313" key="8">
    <source>
        <dbReference type="EMBL" id="MFC0473435.1"/>
    </source>
</evidence>
<dbReference type="Pfam" id="PF00753">
    <property type="entry name" value="Lactamase_B"/>
    <property type="match status" value="1"/>
</dbReference>
<accession>A0ABV6KK52</accession>
<feature type="transmembrane region" description="Helical" evidence="6">
    <location>
        <begin position="40"/>
        <end position="58"/>
    </location>
</feature>
<evidence type="ECO:0000256" key="5">
    <source>
        <dbReference type="ARBA" id="ARBA00023136"/>
    </source>
</evidence>
<keyword evidence="9" id="KW-1185">Reference proteome</keyword>
<evidence type="ECO:0000256" key="6">
    <source>
        <dbReference type="SAM" id="Phobius"/>
    </source>
</evidence>
<keyword evidence="2" id="KW-1003">Cell membrane</keyword>